<dbReference type="PANTHER" id="PTHR12121">
    <property type="entry name" value="CARBON CATABOLITE REPRESSOR PROTEIN 4"/>
    <property type="match status" value="1"/>
</dbReference>
<feature type="compositionally biased region" description="Acidic residues" evidence="1">
    <location>
        <begin position="348"/>
        <end position="387"/>
    </location>
</feature>
<dbReference type="EMBL" id="BLLK01000045">
    <property type="protein sequence ID" value="GFH52101.1"/>
    <property type="molecule type" value="Genomic_DNA"/>
</dbReference>
<dbReference type="Proteomes" id="UP001054902">
    <property type="component" value="Unassembled WGS sequence"/>
</dbReference>
<evidence type="ECO:0000256" key="1">
    <source>
        <dbReference type="SAM" id="MobiDB-lite"/>
    </source>
</evidence>
<dbReference type="Pfam" id="PF03372">
    <property type="entry name" value="Exo_endo_phos"/>
    <property type="match status" value="1"/>
</dbReference>
<comment type="caution">
    <text evidence="4">The sequence shown here is derived from an EMBL/GenBank/DDBJ whole genome shotgun (WGS) entry which is preliminary data.</text>
</comment>
<organism evidence="4 5">
    <name type="scientific">Chaetoceros tenuissimus</name>
    <dbReference type="NCBI Taxonomy" id="426638"/>
    <lineage>
        <taxon>Eukaryota</taxon>
        <taxon>Sar</taxon>
        <taxon>Stramenopiles</taxon>
        <taxon>Ochrophyta</taxon>
        <taxon>Bacillariophyta</taxon>
        <taxon>Coscinodiscophyceae</taxon>
        <taxon>Chaetocerotophycidae</taxon>
        <taxon>Chaetocerotales</taxon>
        <taxon>Chaetocerotaceae</taxon>
        <taxon>Chaetoceros</taxon>
    </lineage>
</organism>
<dbReference type="InterPro" id="IPR036691">
    <property type="entry name" value="Endo/exonu/phosph_ase_sf"/>
</dbReference>
<dbReference type="Pfam" id="PF01927">
    <property type="entry name" value="Mut7-C"/>
    <property type="match status" value="1"/>
</dbReference>
<dbReference type="SUPFAM" id="SSF56219">
    <property type="entry name" value="DNase I-like"/>
    <property type="match status" value="1"/>
</dbReference>
<dbReference type="Gene3D" id="3.60.10.10">
    <property type="entry name" value="Endonuclease/exonuclease/phosphatase"/>
    <property type="match status" value="2"/>
</dbReference>
<dbReference type="InterPro" id="IPR005135">
    <property type="entry name" value="Endo/exonuclease/phosphatase"/>
</dbReference>
<evidence type="ECO:0000259" key="3">
    <source>
        <dbReference type="Pfam" id="PF03372"/>
    </source>
</evidence>
<proteinExistence type="predicted"/>
<name>A0AAD3CVU6_9STRA</name>
<reference evidence="4 5" key="1">
    <citation type="journal article" date="2021" name="Sci. Rep.">
        <title>The genome of the diatom Chaetoceros tenuissimus carries an ancient integrated fragment of an extant virus.</title>
        <authorList>
            <person name="Hongo Y."/>
            <person name="Kimura K."/>
            <person name="Takaki Y."/>
            <person name="Yoshida Y."/>
            <person name="Baba S."/>
            <person name="Kobayashi G."/>
            <person name="Nagasaki K."/>
            <person name="Hano T."/>
            <person name="Tomaru Y."/>
        </authorList>
    </citation>
    <scope>NUCLEOTIDE SEQUENCE [LARGE SCALE GENOMIC DNA]</scope>
    <source>
        <strain evidence="4 5">NIES-3715</strain>
    </source>
</reference>
<evidence type="ECO:0000313" key="4">
    <source>
        <dbReference type="EMBL" id="GFH52101.1"/>
    </source>
</evidence>
<dbReference type="AlphaFoldDB" id="A0AAD3CVU6"/>
<keyword evidence="5" id="KW-1185">Reference proteome</keyword>
<feature type="compositionally biased region" description="Basic and acidic residues" evidence="1">
    <location>
        <begin position="390"/>
        <end position="410"/>
    </location>
</feature>
<feature type="region of interest" description="Disordered" evidence="1">
    <location>
        <begin position="348"/>
        <end position="415"/>
    </location>
</feature>
<evidence type="ECO:0008006" key="6">
    <source>
        <dbReference type="Google" id="ProtNLM"/>
    </source>
</evidence>
<dbReference type="GO" id="GO:0000175">
    <property type="term" value="F:3'-5'-RNA exonuclease activity"/>
    <property type="evidence" value="ECO:0007669"/>
    <property type="project" value="TreeGrafter"/>
</dbReference>
<evidence type="ECO:0000259" key="2">
    <source>
        <dbReference type="Pfam" id="PF01927"/>
    </source>
</evidence>
<accession>A0AAD3CVU6</accession>
<sequence>MSRDWTERLNFESISATKTSLNENEEHLEFSVCSFNVLAEAYCTKRSHRNLPTTSAEIVFNKDLRGKLLVDTLDKLVSLFDIICLQEVDDALQKLIVEHMTKLNYSYVYAPRSGKPRTSDNVMKNHLETGKNRGERNKYYTDKAEGVADKRSDGCATFFSNKKWKCKSFDVINFDDLADPERPLINGGENKGDTIAETEPIETRTKPIRSAKKKNKDHPCQGIVASYKRRNAALLLELEQVQYPQYNSKNLIVANCHLYWHPGYEYVKLAQAHYLMHRIQNFQQWCGKEDTQAVIVCGDMNSKPGSVVHSYLTKAFVNASTVSPWRYHYDEFREEEELSMQMKRLEVDEGESDIDENQDPIYGIDEENDFVEVAEEDDDDDDDDDMEAGAFRDDNVDSEGKDRKSDRPSYDDSTLQVDMSNYKPIKYYLDVTLNKFTRWLRILGQDAALETAEEERIRTGEKRMDIFDRCRKEERTLITTSKTVLLRKECPPGTYLVNPSTIQSLEEALINLLLLHGVTLYPSKFLTRCVVCNGKIVEVLGKDEQRKTFDTFGSKDMGSVDNVYKCEGCEQGFWWSDSPTSSASRVKDVCTHLLRLCLRGGVTVIGQPDFFSHVDYEYERNLGLKQRLKSALQDGVSEVLGWLKDDCLNSPLVLRSAYANDNNDEVQPFTNVTSDFVGCLDYILYDAAIQQIGRLALPKSFRVLNSTNELNGHLLPSSRWPSDHLCIGAKFQLDMQVSKLSSPTSNSTDTSNNATSIQSAYVPEGIKHLSPNFGCDCGCIPAIPSLFQMAELRKQAKLAKLQKSFEK</sequence>
<dbReference type="PANTHER" id="PTHR12121:SF34">
    <property type="entry name" value="PROTEIN ANGEL"/>
    <property type="match status" value="1"/>
</dbReference>
<feature type="domain" description="Mut7-C RNAse" evidence="2">
    <location>
        <begin position="426"/>
        <end position="574"/>
    </location>
</feature>
<gene>
    <name evidence="4" type="ORF">CTEN210_08577</name>
</gene>
<dbReference type="InterPro" id="IPR002782">
    <property type="entry name" value="Mut7-C_RNAse_dom"/>
</dbReference>
<evidence type="ECO:0000313" key="5">
    <source>
        <dbReference type="Proteomes" id="UP001054902"/>
    </source>
</evidence>
<protein>
    <recommendedName>
        <fullName evidence="6">Endonuclease/exonuclease/phosphatase domain-containing protein</fullName>
    </recommendedName>
</protein>
<dbReference type="InterPro" id="IPR050410">
    <property type="entry name" value="CCR4/nocturin_mRNA_transcr"/>
</dbReference>
<feature type="domain" description="Endonuclease/exonuclease/phosphatase" evidence="3">
    <location>
        <begin position="35"/>
        <end position="319"/>
    </location>
</feature>